<dbReference type="EMBL" id="CP003742">
    <property type="protein sequence ID" value="AGI72005.1"/>
    <property type="molecule type" value="Genomic_DNA"/>
</dbReference>
<dbReference type="GO" id="GO:0000270">
    <property type="term" value="P:peptidoglycan metabolic process"/>
    <property type="evidence" value="ECO:0007669"/>
    <property type="project" value="TreeGrafter"/>
</dbReference>
<dbReference type="InterPro" id="IPR051599">
    <property type="entry name" value="Cell_Envelope_Assoc"/>
</dbReference>
<evidence type="ECO:0000256" key="1">
    <source>
        <dbReference type="SAM" id="Phobius"/>
    </source>
</evidence>
<dbReference type="STRING" id="391616.OA238_c19000"/>
<name>M9RQF5_9RHOB</name>
<dbReference type="Pfam" id="PF02698">
    <property type="entry name" value="DUF218"/>
    <property type="match status" value="1"/>
</dbReference>
<dbReference type="PANTHER" id="PTHR30336:SF4">
    <property type="entry name" value="ENVELOPE BIOGENESIS FACTOR ELYC"/>
    <property type="match status" value="1"/>
</dbReference>
<reference evidence="3 4" key="1">
    <citation type="journal article" date="2013" name="PLoS ONE">
        <title>Poles Apart: Arctic and Antarctic Octadecabacter strains Share High Genome Plasticity and a New Type of Xanthorhodopsin.</title>
        <authorList>
            <person name="Vollmers J."/>
            <person name="Voget S."/>
            <person name="Dietrich S."/>
            <person name="Gollnow K."/>
            <person name="Smits M."/>
            <person name="Meyer K."/>
            <person name="Brinkhoff T."/>
            <person name="Simon M."/>
            <person name="Daniel R."/>
        </authorList>
    </citation>
    <scope>NUCLEOTIDE SEQUENCE [LARGE SCALE GENOMIC DNA]</scope>
    <source>
        <strain evidence="3 4">238</strain>
    </source>
</reference>
<dbReference type="OrthoDB" id="9809813at2"/>
<dbReference type="Gene3D" id="3.40.50.620">
    <property type="entry name" value="HUPs"/>
    <property type="match status" value="1"/>
</dbReference>
<keyword evidence="1" id="KW-0472">Membrane</keyword>
<dbReference type="HOGENOM" id="CLU_082992_0_0_5"/>
<accession>M9RQF5</accession>
<dbReference type="AlphaFoldDB" id="M9RQF5"/>
<evidence type="ECO:0000313" key="3">
    <source>
        <dbReference type="EMBL" id="AGI72005.1"/>
    </source>
</evidence>
<dbReference type="GO" id="GO:0043164">
    <property type="term" value="P:Gram-negative-bacterium-type cell wall biogenesis"/>
    <property type="evidence" value="ECO:0007669"/>
    <property type="project" value="TreeGrafter"/>
</dbReference>
<organism evidence="3 4">
    <name type="scientific">Octadecabacter arcticus 238</name>
    <dbReference type="NCBI Taxonomy" id="391616"/>
    <lineage>
        <taxon>Bacteria</taxon>
        <taxon>Pseudomonadati</taxon>
        <taxon>Pseudomonadota</taxon>
        <taxon>Alphaproteobacteria</taxon>
        <taxon>Rhodobacterales</taxon>
        <taxon>Roseobacteraceae</taxon>
        <taxon>Octadecabacter</taxon>
    </lineage>
</organism>
<dbReference type="KEGG" id="oar:OA238_c19000"/>
<protein>
    <recommendedName>
        <fullName evidence="2">DUF218 domain-containing protein</fullName>
    </recommendedName>
</protein>
<dbReference type="CDD" id="cd06259">
    <property type="entry name" value="YdcF-like"/>
    <property type="match status" value="1"/>
</dbReference>
<keyword evidence="1" id="KW-1133">Transmembrane helix</keyword>
<evidence type="ECO:0000313" key="4">
    <source>
        <dbReference type="Proteomes" id="UP000004688"/>
    </source>
</evidence>
<dbReference type="GO" id="GO:0005886">
    <property type="term" value="C:plasma membrane"/>
    <property type="evidence" value="ECO:0007669"/>
    <property type="project" value="TreeGrafter"/>
</dbReference>
<dbReference type="PANTHER" id="PTHR30336">
    <property type="entry name" value="INNER MEMBRANE PROTEIN, PROBABLE PERMEASE"/>
    <property type="match status" value="1"/>
</dbReference>
<proteinExistence type="predicted"/>
<evidence type="ECO:0000259" key="2">
    <source>
        <dbReference type="Pfam" id="PF02698"/>
    </source>
</evidence>
<dbReference type="Proteomes" id="UP000004688">
    <property type="component" value="Chromosome"/>
</dbReference>
<sequence length="224" mass="24527">MGIRRLARFSGWLFKWGTAAFVVMTLSMLAWTFLWPEPDVRALQSADAIVCMGGSMSADGTLAASTLTRVERCVQLFEAGLAPVIIFSGGIARPTGPSAGAQMGRFAMTLGVPQDGVIAEGLAQSTLQNALFSLPLIPNAERIIIVTEAFHLPRSWASFRWAQWELGHPATSFTLVMSEDVRRNPLTGDVRWNMLVRESLAIWFNAVRAAAYSVAPHDPVDWLH</sequence>
<feature type="domain" description="DUF218" evidence="2">
    <location>
        <begin position="47"/>
        <end position="198"/>
    </location>
</feature>
<dbReference type="InterPro" id="IPR003848">
    <property type="entry name" value="DUF218"/>
</dbReference>
<dbReference type="InterPro" id="IPR014729">
    <property type="entry name" value="Rossmann-like_a/b/a_fold"/>
</dbReference>
<gene>
    <name evidence="3" type="ORF">OA238_c19000</name>
</gene>
<keyword evidence="4" id="KW-1185">Reference proteome</keyword>
<dbReference type="eggNOG" id="COG1434">
    <property type="taxonomic scope" value="Bacteria"/>
</dbReference>
<dbReference type="RefSeq" id="WP_015495133.1">
    <property type="nucleotide sequence ID" value="NC_020908.1"/>
</dbReference>
<keyword evidence="1" id="KW-0812">Transmembrane</keyword>
<feature type="transmembrane region" description="Helical" evidence="1">
    <location>
        <begin position="12"/>
        <end position="35"/>
    </location>
</feature>